<accession>A0A6G9Y127</accession>
<evidence type="ECO:0000313" key="1">
    <source>
        <dbReference type="EMBL" id="QIS06777.1"/>
    </source>
</evidence>
<evidence type="ECO:0000313" key="2">
    <source>
        <dbReference type="Proteomes" id="UP000501705"/>
    </source>
</evidence>
<dbReference type="Proteomes" id="UP000501705">
    <property type="component" value="Chromosome"/>
</dbReference>
<reference evidence="1 2" key="1">
    <citation type="journal article" date="2019" name="ACS Chem. Biol.">
        <title>Identification and Mobilization of a Cryptic Antibiotic Biosynthesis Gene Locus from a Human-Pathogenic Nocardia Isolate.</title>
        <authorList>
            <person name="Herisse M."/>
            <person name="Ishida K."/>
            <person name="Porter J.L."/>
            <person name="Howden B."/>
            <person name="Hertweck C."/>
            <person name="Stinear T.P."/>
            <person name="Pidot S.J."/>
        </authorList>
    </citation>
    <scope>NUCLEOTIDE SEQUENCE [LARGE SCALE GENOMIC DNA]</scope>
    <source>
        <strain evidence="1 2">AUSMDU00024985</strain>
    </source>
</reference>
<proteinExistence type="predicted"/>
<gene>
    <name evidence="1" type="ORF">F5X71_34705</name>
</gene>
<protein>
    <submittedName>
        <fullName evidence="1">Uncharacterized protein</fullName>
    </submittedName>
</protein>
<dbReference type="AlphaFoldDB" id="A0A6G9Y127"/>
<dbReference type="EMBL" id="CP046171">
    <property type="protein sequence ID" value="QIS06777.1"/>
    <property type="molecule type" value="Genomic_DNA"/>
</dbReference>
<dbReference type="RefSeq" id="WP_167465790.1">
    <property type="nucleotide sequence ID" value="NZ_CP046171.1"/>
</dbReference>
<sequence>MKKPKKAQPLAILTPQPMTAGQRAALVMVVRGLLERAPELGADIATHADGTVVITIPAVQ</sequence>
<name>A0A6G9Y127_NOCBR</name>
<organism evidence="1 2">
    <name type="scientific">Nocardia brasiliensis</name>
    <dbReference type="NCBI Taxonomy" id="37326"/>
    <lineage>
        <taxon>Bacteria</taxon>
        <taxon>Bacillati</taxon>
        <taxon>Actinomycetota</taxon>
        <taxon>Actinomycetes</taxon>
        <taxon>Mycobacteriales</taxon>
        <taxon>Nocardiaceae</taxon>
        <taxon>Nocardia</taxon>
    </lineage>
</organism>